<dbReference type="Pfam" id="PF10229">
    <property type="entry name" value="MMADHC"/>
    <property type="match status" value="1"/>
</dbReference>
<dbReference type="PANTHER" id="PTHR13192:SF3">
    <property type="entry name" value="COBALAMIN TRAFFICKING PROTEIN CBLD"/>
    <property type="match status" value="1"/>
</dbReference>
<keyword evidence="2" id="KW-1185">Reference proteome</keyword>
<reference evidence="1 2" key="2">
    <citation type="submission" date="2018-11" db="EMBL/GenBank/DDBJ databases">
        <authorList>
            <consortium name="Pathogen Informatics"/>
        </authorList>
    </citation>
    <scope>NUCLEOTIDE SEQUENCE [LARGE SCALE GENOMIC DNA]</scope>
</reference>
<dbReference type="PANTHER" id="PTHR13192">
    <property type="entry name" value="MY011 PROTEIN"/>
    <property type="match status" value="1"/>
</dbReference>
<evidence type="ECO:0000313" key="1">
    <source>
        <dbReference type="EMBL" id="VDM51097.1"/>
    </source>
</evidence>
<reference evidence="3" key="1">
    <citation type="submission" date="2016-06" db="UniProtKB">
        <authorList>
            <consortium name="WormBaseParasite"/>
        </authorList>
    </citation>
    <scope>IDENTIFICATION</scope>
</reference>
<accession>A0A183VGA6</accession>
<dbReference type="Proteomes" id="UP000050794">
    <property type="component" value="Unassembled WGS sequence"/>
</dbReference>
<dbReference type="GO" id="GO:0005739">
    <property type="term" value="C:mitochondrion"/>
    <property type="evidence" value="ECO:0007669"/>
    <property type="project" value="TreeGrafter"/>
</dbReference>
<proteinExistence type="predicted"/>
<dbReference type="EMBL" id="UYWY01027478">
    <property type="protein sequence ID" value="VDM51097.1"/>
    <property type="molecule type" value="Genomic_DNA"/>
</dbReference>
<evidence type="ECO:0000313" key="3">
    <source>
        <dbReference type="WBParaSite" id="TCNE_0001978001-mRNA-1"/>
    </source>
</evidence>
<dbReference type="InterPro" id="IPR019362">
    <property type="entry name" value="MMADHC"/>
</dbReference>
<evidence type="ECO:0000313" key="2">
    <source>
        <dbReference type="Proteomes" id="UP000050794"/>
    </source>
</evidence>
<protein>
    <submittedName>
        <fullName evidence="3">Lipoprotein</fullName>
    </submittedName>
</protein>
<organism evidence="2 3">
    <name type="scientific">Toxocara canis</name>
    <name type="common">Canine roundworm</name>
    <dbReference type="NCBI Taxonomy" id="6265"/>
    <lineage>
        <taxon>Eukaryota</taxon>
        <taxon>Metazoa</taxon>
        <taxon>Ecdysozoa</taxon>
        <taxon>Nematoda</taxon>
        <taxon>Chromadorea</taxon>
        <taxon>Rhabditida</taxon>
        <taxon>Spirurina</taxon>
        <taxon>Ascaridomorpha</taxon>
        <taxon>Ascaridoidea</taxon>
        <taxon>Toxocaridae</taxon>
        <taxon>Toxocara</taxon>
    </lineage>
</organism>
<dbReference type="AlphaFoldDB" id="A0A183VGA6"/>
<dbReference type="WBParaSite" id="TCNE_0001978001-mRNA-1">
    <property type="protein sequence ID" value="TCNE_0001978001-mRNA-1"/>
    <property type="gene ID" value="TCNE_0001978001"/>
</dbReference>
<gene>
    <name evidence="1" type="ORF">TCNE_LOCUS19776</name>
</gene>
<sequence length="119" mass="13034">MQPKKDVAEKQPVSELKAGDVGEKTIELKAVNCPDSMKKKVGELFPNQNVDTLSVLNVTQKTKNDMSAWNANMEIEWMAVSSGFVDSAIAACNALKSFGYWADFIDPSSGRPVSFICML</sequence>
<name>A0A183VGA6_TOXCA</name>
<dbReference type="GO" id="GO:0009235">
    <property type="term" value="P:cobalamin metabolic process"/>
    <property type="evidence" value="ECO:0007669"/>
    <property type="project" value="InterPro"/>
</dbReference>